<dbReference type="EMBL" id="BAAAGX010000020">
    <property type="protein sequence ID" value="GAA0260171.1"/>
    <property type="molecule type" value="Genomic_DNA"/>
</dbReference>
<dbReference type="Proteomes" id="UP001500967">
    <property type="component" value="Unassembled WGS sequence"/>
</dbReference>
<comment type="caution">
    <text evidence="1">The sequence shown here is derived from an EMBL/GenBank/DDBJ whole genome shotgun (WGS) entry which is preliminary data.</text>
</comment>
<dbReference type="SUPFAM" id="SSF56574">
    <property type="entry name" value="Serpins"/>
    <property type="match status" value="1"/>
</dbReference>
<dbReference type="InterPro" id="IPR042178">
    <property type="entry name" value="Serpin_sf_1"/>
</dbReference>
<evidence type="ECO:0000313" key="1">
    <source>
        <dbReference type="EMBL" id="GAA0260171.1"/>
    </source>
</evidence>
<proteinExistence type="predicted"/>
<evidence type="ECO:0000313" key="2">
    <source>
        <dbReference type="Proteomes" id="UP001500967"/>
    </source>
</evidence>
<dbReference type="RefSeq" id="WP_344651530.1">
    <property type="nucleotide sequence ID" value="NZ_BAAAGX010000020.1"/>
</dbReference>
<keyword evidence="2" id="KW-1185">Reference proteome</keyword>
<accession>A0ABP3EDE5</accession>
<protein>
    <recommendedName>
        <fullName evidence="3">Serpin domain-containing protein</fullName>
    </recommendedName>
</protein>
<dbReference type="InterPro" id="IPR036186">
    <property type="entry name" value="Serpin_sf"/>
</dbReference>
<reference evidence="2" key="1">
    <citation type="journal article" date="2019" name="Int. J. Syst. Evol. Microbiol.">
        <title>The Global Catalogue of Microorganisms (GCM) 10K type strain sequencing project: providing services to taxonomists for standard genome sequencing and annotation.</title>
        <authorList>
            <consortium name="The Broad Institute Genomics Platform"/>
            <consortium name="The Broad Institute Genome Sequencing Center for Infectious Disease"/>
            <person name="Wu L."/>
            <person name="Ma J."/>
        </authorList>
    </citation>
    <scope>NUCLEOTIDE SEQUENCE [LARGE SCALE GENOMIC DNA]</scope>
    <source>
        <strain evidence="2">JCM 10425</strain>
    </source>
</reference>
<organism evidence="1 2">
    <name type="scientific">Cryptosporangium japonicum</name>
    <dbReference type="NCBI Taxonomy" id="80872"/>
    <lineage>
        <taxon>Bacteria</taxon>
        <taxon>Bacillati</taxon>
        <taxon>Actinomycetota</taxon>
        <taxon>Actinomycetes</taxon>
        <taxon>Cryptosporangiales</taxon>
        <taxon>Cryptosporangiaceae</taxon>
        <taxon>Cryptosporangium</taxon>
    </lineage>
</organism>
<sequence>MTFPDAIAAYAEKLHATIGDTHHVASPLGAWLVLALAAPAATGHVRRSLESVLGEPADAAAARAGELLEHPHPAVASAAALWTREDVRTPTLRAWENGLSAAVERGAVPSPDGADRWAAERTRGLIDRFPVAVGPRTLLVLASALATDVSWRVPFTTAPAESLGGPWADRVTTVLHASSAHQAAIVSTPEAGDVAVHVVRSADPEPLLVTSVIAAPSVPAATVFRAAHRIAIDGPVAQRSLFDLPLGEGHSWTLTEETAPTLAPDGREQHCSATLPAWSARSRHDLLDDPRTGFGDAVAALAPLLPGEVAAEAAQSAMADYSRVGFRAAAVTAIAMRAGMALPRPGIRRTAHLRFGRPYAVVAVVGGQAGPWHGVPVFSAWVAEPTEA</sequence>
<gene>
    <name evidence="1" type="ORF">GCM10009539_52000</name>
</gene>
<dbReference type="Gene3D" id="3.30.497.10">
    <property type="entry name" value="Antithrombin, subunit I, domain 2"/>
    <property type="match status" value="1"/>
</dbReference>
<name>A0ABP3EDE5_9ACTN</name>
<evidence type="ECO:0008006" key="3">
    <source>
        <dbReference type="Google" id="ProtNLM"/>
    </source>
</evidence>